<keyword evidence="1" id="KW-0732">Signal</keyword>
<sequence>MIKWWLAGVLWVILSWSAQAQYSNQRCKWVNLSDAPVQLDSLTILPGSITLQGPASDTLKFLYNPSLNQFQVIRPPVPAIRLDSLGGIAARKNTTRDSVLVCYRVLPFNLAMARYRRKITATDSVYLPGTKIYTEEIAIKKEELFRTPGLSKNGAITRGISFGNTQNVFVNSALNLQLEGKLSEEIGITASISDQNVPFQPQGNTQQLQEFDRIFITLQHRLWNVTAGDIVLRNKPDYFLRYYKNVQGAAFEVNYSPKPNQKASTSAVASVAKGKFSSIQIRPIENVQGPYRLTGPASEKYIIVLANSERVYLDGKLLTRGFNYDYVIDYNQAEITFTTRNVIIRTSRIRVDFEYSDRNYNRAIYQASHYQEFKKVSIHANIYNESDNPNNLLNLDLKPSDKQLLREIGDSLQLAYTPGVEIIPYDPQQVLYKDSTALVNGLAKQIYVYTEDSTLSAYYSLRFTDVGQGKGDYVPITTSVNGRSFKWVAPVDGRPQGRYLPVRILPTPIRKQMATVGAAYQANKETSIYLEAAASKYDVNRFSEKGSQDDNGKAIKVGYTVREKSLPILGKYKLQSTFNYEFTDRNFVPIDRYRDIEFDRDWSNGVTAESRQSDNIVNFSVGVVKDNTHAINYRISRRYRPHEVDGVQHYVDVVQTFKGLSLKGNLFTLSSTRLNKIKSAWVRGLAEITYPTKKIVPGYTYRFDKNREDSVLNPDSLASSAIYFDEHLFFVRSKDSATTRYGLSYGYRQDRRPRQGELSQPETAQTYNGYLQTRVGGTQDIQAQLTYREVNSVDSLNKATVLSSINWNGDLLQRHLRSELSYTVATGREVKREYEFIQTVPGQGTHYLMPGGNPRDLNDYYEAQTPDAQYRTYIKVFLPTDQYIIAYTNRLNYRLNSSLPRAWQEAPSAIQKFASRLTALTTLTMDRKTTDPNLITRFNPFSQNIEDSLLLSMLNSFRNTIFYNRSNSKFGLEFTLQQNQQKILLTNGTDTRNLLVHSISGRYNLNEYFTSKLQINRTERGNNSNYLNTRNYQIQSYEALPEFAFQPNNKLRFTSTYQYAAKKNIYRVEDSEKAVFNDLGVESRLSQVNKRTFSGQLHYTHVFFKGEVNSPVGYEMLNALRPGNNFTWNLNLQQRLSNGLNLSFNYDGRKPSSLRAFHSGRMQVSVLF</sequence>
<dbReference type="EMBL" id="PYFT01000001">
    <property type="protein sequence ID" value="PSR55701.1"/>
    <property type="molecule type" value="Genomic_DNA"/>
</dbReference>
<evidence type="ECO:0000313" key="2">
    <source>
        <dbReference type="EMBL" id="PSR55701.1"/>
    </source>
</evidence>
<feature type="signal peptide" evidence="1">
    <location>
        <begin position="1"/>
        <end position="20"/>
    </location>
</feature>
<gene>
    <name evidence="2" type="ORF">AHMF7605_20425</name>
</gene>
<evidence type="ECO:0000313" key="3">
    <source>
        <dbReference type="Proteomes" id="UP000240357"/>
    </source>
</evidence>
<dbReference type="AlphaFoldDB" id="A0A2T2YJM2"/>
<accession>A0A2T2YJM2</accession>
<reference evidence="2 3" key="1">
    <citation type="submission" date="2018-03" db="EMBL/GenBank/DDBJ databases">
        <title>Adhaeribacter sp. HMF7605 Genome sequencing and assembly.</title>
        <authorList>
            <person name="Kang H."/>
            <person name="Kang J."/>
            <person name="Cha I."/>
            <person name="Kim H."/>
            <person name="Joh K."/>
        </authorList>
    </citation>
    <scope>NUCLEOTIDE SEQUENCE [LARGE SCALE GENOMIC DNA]</scope>
    <source>
        <strain evidence="2 3">HMF7605</strain>
    </source>
</reference>
<dbReference type="Proteomes" id="UP000240357">
    <property type="component" value="Unassembled WGS sequence"/>
</dbReference>
<keyword evidence="3" id="KW-1185">Reference proteome</keyword>
<organism evidence="2 3">
    <name type="scientific">Adhaeribacter arboris</name>
    <dbReference type="NCBI Taxonomy" id="2072846"/>
    <lineage>
        <taxon>Bacteria</taxon>
        <taxon>Pseudomonadati</taxon>
        <taxon>Bacteroidota</taxon>
        <taxon>Cytophagia</taxon>
        <taxon>Cytophagales</taxon>
        <taxon>Hymenobacteraceae</taxon>
        <taxon>Adhaeribacter</taxon>
    </lineage>
</organism>
<protein>
    <submittedName>
        <fullName evidence="2">Uncharacterized protein</fullName>
    </submittedName>
</protein>
<feature type="chain" id="PRO_5015762225" evidence="1">
    <location>
        <begin position="21"/>
        <end position="1168"/>
    </location>
</feature>
<name>A0A2T2YJM2_9BACT</name>
<evidence type="ECO:0000256" key="1">
    <source>
        <dbReference type="SAM" id="SignalP"/>
    </source>
</evidence>
<proteinExistence type="predicted"/>
<comment type="caution">
    <text evidence="2">The sequence shown here is derived from an EMBL/GenBank/DDBJ whole genome shotgun (WGS) entry which is preliminary data.</text>
</comment>